<dbReference type="InterPro" id="IPR000182">
    <property type="entry name" value="GNAT_dom"/>
</dbReference>
<dbReference type="Pfam" id="PF00583">
    <property type="entry name" value="Acetyltransf_1"/>
    <property type="match status" value="1"/>
</dbReference>
<keyword evidence="2" id="KW-0012">Acyltransferase</keyword>
<dbReference type="SUPFAM" id="SSF55729">
    <property type="entry name" value="Acyl-CoA N-acyltransferases (Nat)"/>
    <property type="match status" value="1"/>
</dbReference>
<dbReference type="EMBL" id="BAABHA010000002">
    <property type="protein sequence ID" value="GAA4376102.1"/>
    <property type="molecule type" value="Genomic_DNA"/>
</dbReference>
<dbReference type="RefSeq" id="WP_345221887.1">
    <property type="nucleotide sequence ID" value="NZ_BAABHA010000002.1"/>
</dbReference>
<dbReference type="InterPro" id="IPR016181">
    <property type="entry name" value="Acyl_CoA_acyltransferase"/>
</dbReference>
<organism evidence="4 5">
    <name type="scientific">Hymenobacter koreensis</name>
    <dbReference type="NCBI Taxonomy" id="1084523"/>
    <lineage>
        <taxon>Bacteria</taxon>
        <taxon>Pseudomonadati</taxon>
        <taxon>Bacteroidota</taxon>
        <taxon>Cytophagia</taxon>
        <taxon>Cytophagales</taxon>
        <taxon>Hymenobacteraceae</taxon>
        <taxon>Hymenobacter</taxon>
    </lineage>
</organism>
<keyword evidence="5" id="KW-1185">Reference proteome</keyword>
<name>A0ABP8IVT2_9BACT</name>
<reference evidence="5" key="1">
    <citation type="journal article" date="2019" name="Int. J. Syst. Evol. Microbiol.">
        <title>The Global Catalogue of Microorganisms (GCM) 10K type strain sequencing project: providing services to taxonomists for standard genome sequencing and annotation.</title>
        <authorList>
            <consortium name="The Broad Institute Genomics Platform"/>
            <consortium name="The Broad Institute Genome Sequencing Center for Infectious Disease"/>
            <person name="Wu L."/>
            <person name="Ma J."/>
        </authorList>
    </citation>
    <scope>NUCLEOTIDE SEQUENCE [LARGE SCALE GENOMIC DNA]</scope>
    <source>
        <strain evidence="5">JCM 17924</strain>
    </source>
</reference>
<sequence>MQTSLHLVSATPADVPELLTLVNRAYRGEAGAVAGWTNEAHLLEGPRTSAAALTELLTQPAAAILACRMGTNGPLVGSVYVQVQAPKLYLGMLAVTPEHQALGIGKFLLQAAEHHATQHACRSVVMTVLSARPELLAWYQRRGYLPTGVIQPFPTGPDHGTPKQELSLVELEKTL</sequence>
<dbReference type="CDD" id="cd04301">
    <property type="entry name" value="NAT_SF"/>
    <property type="match status" value="1"/>
</dbReference>
<evidence type="ECO:0000256" key="2">
    <source>
        <dbReference type="ARBA" id="ARBA00023315"/>
    </source>
</evidence>
<accession>A0ABP8IVT2</accession>
<dbReference type="InterPro" id="IPR050832">
    <property type="entry name" value="Bact_Acetyltransf"/>
</dbReference>
<evidence type="ECO:0000256" key="1">
    <source>
        <dbReference type="ARBA" id="ARBA00022679"/>
    </source>
</evidence>
<gene>
    <name evidence="4" type="ORF">GCM10023186_09590</name>
</gene>
<evidence type="ECO:0000259" key="3">
    <source>
        <dbReference type="PROSITE" id="PS51186"/>
    </source>
</evidence>
<evidence type="ECO:0000313" key="5">
    <source>
        <dbReference type="Proteomes" id="UP001500454"/>
    </source>
</evidence>
<dbReference type="PROSITE" id="PS51186">
    <property type="entry name" value="GNAT"/>
    <property type="match status" value="1"/>
</dbReference>
<dbReference type="Proteomes" id="UP001500454">
    <property type="component" value="Unassembled WGS sequence"/>
</dbReference>
<feature type="domain" description="N-acetyltransferase" evidence="3">
    <location>
        <begin position="5"/>
        <end position="175"/>
    </location>
</feature>
<dbReference type="PANTHER" id="PTHR43877:SF1">
    <property type="entry name" value="ACETYLTRANSFERASE"/>
    <property type="match status" value="1"/>
</dbReference>
<proteinExistence type="predicted"/>
<dbReference type="Gene3D" id="3.40.630.30">
    <property type="match status" value="1"/>
</dbReference>
<protein>
    <submittedName>
        <fullName evidence="4">GNAT family N-acetyltransferase</fullName>
    </submittedName>
</protein>
<evidence type="ECO:0000313" key="4">
    <source>
        <dbReference type="EMBL" id="GAA4376102.1"/>
    </source>
</evidence>
<comment type="caution">
    <text evidence="4">The sequence shown here is derived from an EMBL/GenBank/DDBJ whole genome shotgun (WGS) entry which is preliminary data.</text>
</comment>
<keyword evidence="1" id="KW-0808">Transferase</keyword>
<dbReference type="PANTHER" id="PTHR43877">
    <property type="entry name" value="AMINOALKYLPHOSPHONATE N-ACETYLTRANSFERASE-RELATED-RELATED"/>
    <property type="match status" value="1"/>
</dbReference>